<dbReference type="GO" id="GO:0030276">
    <property type="term" value="F:clathrin binding"/>
    <property type="evidence" value="ECO:0007669"/>
    <property type="project" value="InterPro"/>
</dbReference>
<protein>
    <recommendedName>
        <fullName evidence="6">AP complex subunit beta</fullName>
    </recommendedName>
</protein>
<dbReference type="PANTHER" id="PTHR11134">
    <property type="entry name" value="ADAPTOR COMPLEX SUBUNIT BETA FAMILY MEMBER"/>
    <property type="match status" value="1"/>
</dbReference>
<dbReference type="OrthoDB" id="10254310at2759"/>
<comment type="subcellular location">
    <subcellularLocation>
        <location evidence="1">Endomembrane system</location>
    </subcellularLocation>
</comment>
<proteinExistence type="inferred from homology"/>
<evidence type="ECO:0000256" key="3">
    <source>
        <dbReference type="ARBA" id="ARBA00022448"/>
    </source>
</evidence>
<evidence type="ECO:0000256" key="5">
    <source>
        <dbReference type="ARBA" id="ARBA00023136"/>
    </source>
</evidence>
<dbReference type="InterPro" id="IPR016342">
    <property type="entry name" value="AP_complex_bsu_1_2_4"/>
</dbReference>
<dbReference type="InterPro" id="IPR011989">
    <property type="entry name" value="ARM-like"/>
</dbReference>
<keyword evidence="9" id="KW-1185">Reference proteome</keyword>
<keyword evidence="5 6" id="KW-0472">Membrane</keyword>
<evidence type="ECO:0000259" key="7">
    <source>
        <dbReference type="Pfam" id="PF01602"/>
    </source>
</evidence>
<evidence type="ECO:0000313" key="8">
    <source>
        <dbReference type="EMBL" id="PVD28475.1"/>
    </source>
</evidence>
<evidence type="ECO:0000256" key="2">
    <source>
        <dbReference type="ARBA" id="ARBA00006613"/>
    </source>
</evidence>
<name>A0A2T7P4X2_POMCA</name>
<sequence length="504" mass="56440">MQVFNLSSQSEDLTDLLPSMVKLTAHPDLCVKKACGEILAQHSSKNSEMVLLAINTLVQDCADGNPMVRGLALKTLSSLQQDSVIEHLEPAVKAGLLDKSAYVRRAAVLACIKLHQLSASAVQDGGFVHTLYDMIRDSDPIVVVNCICALDEILMDEGGVVINQKITHYILSKLQMFPTWMQIKILEILKKYKPESEDELFDMMNVMDFCLEHNSPTVMVVCLQLFLHFLEDMPHLQSEVFKRACSSIVGHLGSGNTELMYTLVELVSAAPDSVHHFCDSFQSFFCRNKEPVYLKTAKIRLLPQLVTEDNGHAIMDELALYCVDASSDVSLEAMLALGRILHTKNVFSQDCQTKFISLVQSSTPHVFSNSVKVLQDLDIKDKSFWESLILNICQHSHLISSDASKAALLFLVGEHGKNLSEAVLLLRDHVENFDEIKDRDVKIELLSATVKMFLNHPAECQSFLGQLFERATIDKDREVQYRAVFLYQMLKTSITTAKSVLFSP</sequence>
<dbReference type="GO" id="GO:0006886">
    <property type="term" value="P:intracellular protein transport"/>
    <property type="evidence" value="ECO:0007669"/>
    <property type="project" value="InterPro"/>
</dbReference>
<dbReference type="PIRSF" id="PIRSF002291">
    <property type="entry name" value="AP_complex_beta"/>
    <property type="match status" value="1"/>
</dbReference>
<dbReference type="Proteomes" id="UP000245119">
    <property type="component" value="Linkage Group LG6"/>
</dbReference>
<reference evidence="8 9" key="1">
    <citation type="submission" date="2018-04" db="EMBL/GenBank/DDBJ databases">
        <title>The genome of golden apple snail Pomacea canaliculata provides insight into stress tolerance and invasive adaptation.</title>
        <authorList>
            <person name="Liu C."/>
            <person name="Liu B."/>
            <person name="Ren Y."/>
            <person name="Zhang Y."/>
            <person name="Wang H."/>
            <person name="Li S."/>
            <person name="Jiang F."/>
            <person name="Yin L."/>
            <person name="Zhang G."/>
            <person name="Qian W."/>
            <person name="Fan W."/>
        </authorList>
    </citation>
    <scope>NUCLEOTIDE SEQUENCE [LARGE SCALE GENOMIC DNA]</scope>
    <source>
        <strain evidence="8">SZHN2017</strain>
        <tissue evidence="8">Muscle</tissue>
    </source>
</reference>
<gene>
    <name evidence="8" type="ORF">C0Q70_11063</name>
</gene>
<dbReference type="Gene3D" id="1.25.10.10">
    <property type="entry name" value="Leucine-rich Repeat Variant"/>
    <property type="match status" value="1"/>
</dbReference>
<comment type="similarity">
    <text evidence="2 6">Belongs to the adaptor complexes large subunit family.</text>
</comment>
<dbReference type="GO" id="GO:0030117">
    <property type="term" value="C:membrane coat"/>
    <property type="evidence" value="ECO:0007669"/>
    <property type="project" value="InterPro"/>
</dbReference>
<accession>A0A2T7P4X2</accession>
<feature type="domain" description="Clathrin/coatomer adaptor adaptin-like N-terminal" evidence="7">
    <location>
        <begin position="8"/>
        <end position="492"/>
    </location>
</feature>
<evidence type="ECO:0000256" key="4">
    <source>
        <dbReference type="ARBA" id="ARBA00022927"/>
    </source>
</evidence>
<evidence type="ECO:0000313" key="9">
    <source>
        <dbReference type="Proteomes" id="UP000245119"/>
    </source>
</evidence>
<organism evidence="8 9">
    <name type="scientific">Pomacea canaliculata</name>
    <name type="common">Golden apple snail</name>
    <dbReference type="NCBI Taxonomy" id="400727"/>
    <lineage>
        <taxon>Eukaryota</taxon>
        <taxon>Metazoa</taxon>
        <taxon>Spiralia</taxon>
        <taxon>Lophotrochozoa</taxon>
        <taxon>Mollusca</taxon>
        <taxon>Gastropoda</taxon>
        <taxon>Caenogastropoda</taxon>
        <taxon>Architaenioglossa</taxon>
        <taxon>Ampullarioidea</taxon>
        <taxon>Ampullariidae</taxon>
        <taxon>Pomacea</taxon>
    </lineage>
</organism>
<dbReference type="InterPro" id="IPR002553">
    <property type="entry name" value="Clathrin/coatomer_adapt-like_N"/>
</dbReference>
<evidence type="ECO:0000256" key="1">
    <source>
        <dbReference type="ARBA" id="ARBA00004308"/>
    </source>
</evidence>
<dbReference type="STRING" id="400727.A0A2T7P4X2"/>
<dbReference type="GO" id="GO:0012505">
    <property type="term" value="C:endomembrane system"/>
    <property type="evidence" value="ECO:0007669"/>
    <property type="project" value="UniProtKB-SubCell"/>
</dbReference>
<dbReference type="AlphaFoldDB" id="A0A2T7P4X2"/>
<keyword evidence="3 6" id="KW-0813">Transport</keyword>
<evidence type="ECO:0000256" key="6">
    <source>
        <dbReference type="PIRNR" id="PIRNR002291"/>
    </source>
</evidence>
<dbReference type="SUPFAM" id="SSF48371">
    <property type="entry name" value="ARM repeat"/>
    <property type="match status" value="1"/>
</dbReference>
<comment type="caution">
    <text evidence="8">The sequence shown here is derived from an EMBL/GenBank/DDBJ whole genome shotgun (WGS) entry which is preliminary data.</text>
</comment>
<dbReference type="InterPro" id="IPR026739">
    <property type="entry name" value="AP_beta"/>
</dbReference>
<dbReference type="InterPro" id="IPR016024">
    <property type="entry name" value="ARM-type_fold"/>
</dbReference>
<dbReference type="EMBL" id="PZQS01000006">
    <property type="protein sequence ID" value="PVD28475.1"/>
    <property type="molecule type" value="Genomic_DNA"/>
</dbReference>
<keyword evidence="4 6" id="KW-0653">Protein transport</keyword>
<dbReference type="GO" id="GO:0016192">
    <property type="term" value="P:vesicle-mediated transport"/>
    <property type="evidence" value="ECO:0007669"/>
    <property type="project" value="InterPro"/>
</dbReference>
<dbReference type="Pfam" id="PF01602">
    <property type="entry name" value="Adaptin_N"/>
    <property type="match status" value="1"/>
</dbReference>